<reference evidence="4 5" key="1">
    <citation type="journal article" date="2021" name="Cell Host Microbe">
        <title>in vivo commensal control of Clostridioides difficile virulence.</title>
        <authorList>
            <person name="Girinathan B.P."/>
            <person name="Dibenedetto N."/>
            <person name="Worley J.N."/>
            <person name="Peltier J."/>
            <person name="Arrieta-Ortiz M.L."/>
            <person name="Rupa Christinal Immanuel S."/>
            <person name="Lavin R."/>
            <person name="Delaney M.L."/>
            <person name="Cummins C."/>
            <person name="Hoffmann M."/>
            <person name="Luo Y."/>
            <person name="Gonzalez-Escalona N."/>
            <person name="Allard M."/>
            <person name="Onderdonk A.B."/>
            <person name="Gerber G.K."/>
            <person name="Sonenshein A.L."/>
            <person name="Baliga N."/>
            <person name="Dupuy B."/>
            <person name="Bry L."/>
        </authorList>
    </citation>
    <scope>NUCLEOTIDE SEQUENCE [LARGE SCALE GENOMIC DNA]</scope>
    <source>
        <strain evidence="4 5">DSM 599</strain>
    </source>
</reference>
<dbReference type="Pfam" id="PF01497">
    <property type="entry name" value="Peripla_BP_2"/>
    <property type="match status" value="1"/>
</dbReference>
<feature type="domain" description="Fe/B12 periplasmic-binding" evidence="3">
    <location>
        <begin position="49"/>
        <end position="303"/>
    </location>
</feature>
<dbReference type="PANTHER" id="PTHR30535">
    <property type="entry name" value="VITAMIN B12-BINDING PROTEIN"/>
    <property type="match status" value="1"/>
</dbReference>
<dbReference type="RefSeq" id="WP_204595313.1">
    <property type="nucleotide sequence ID" value="NZ_JAFBDA010000011.1"/>
</dbReference>
<keyword evidence="5" id="KW-1185">Reference proteome</keyword>
<comment type="caution">
    <text evidence="4">The sequence shown here is derived from an EMBL/GenBank/DDBJ whole genome shotgun (WGS) entry which is preliminary data.</text>
</comment>
<dbReference type="Gene3D" id="3.40.50.1980">
    <property type="entry name" value="Nitrogenase molybdenum iron protein domain"/>
    <property type="match status" value="2"/>
</dbReference>
<dbReference type="PROSITE" id="PS50983">
    <property type="entry name" value="FE_B12_PBP"/>
    <property type="match status" value="1"/>
</dbReference>
<gene>
    <name evidence="4" type="ORF">K5V21_09050</name>
</gene>
<organism evidence="4 5">
    <name type="scientific">Clostridium sardiniense</name>
    <name type="common">Clostridium absonum</name>
    <dbReference type="NCBI Taxonomy" id="29369"/>
    <lineage>
        <taxon>Bacteria</taxon>
        <taxon>Bacillati</taxon>
        <taxon>Bacillota</taxon>
        <taxon>Clostridia</taxon>
        <taxon>Eubacteriales</taxon>
        <taxon>Clostridiaceae</taxon>
        <taxon>Clostridium</taxon>
    </lineage>
</organism>
<name>A0ABS7KXR7_CLOSR</name>
<evidence type="ECO:0000313" key="4">
    <source>
        <dbReference type="EMBL" id="MBY0755606.1"/>
    </source>
</evidence>
<dbReference type="PROSITE" id="PS51257">
    <property type="entry name" value="PROKAR_LIPOPROTEIN"/>
    <property type="match status" value="1"/>
</dbReference>
<evidence type="ECO:0000313" key="5">
    <source>
        <dbReference type="Proteomes" id="UP001299068"/>
    </source>
</evidence>
<dbReference type="InterPro" id="IPR050902">
    <property type="entry name" value="ABC_Transporter_SBP"/>
</dbReference>
<dbReference type="NCBIfam" id="NF038402">
    <property type="entry name" value="TroA_like"/>
    <property type="match status" value="1"/>
</dbReference>
<dbReference type="SUPFAM" id="SSF53807">
    <property type="entry name" value="Helical backbone' metal receptor"/>
    <property type="match status" value="1"/>
</dbReference>
<dbReference type="EMBL" id="JAIKTU010000006">
    <property type="protein sequence ID" value="MBY0755606.1"/>
    <property type="molecule type" value="Genomic_DNA"/>
</dbReference>
<dbReference type="PANTHER" id="PTHR30535:SF34">
    <property type="entry name" value="MOLYBDATE-BINDING PROTEIN MOLA"/>
    <property type="match status" value="1"/>
</dbReference>
<dbReference type="InterPro" id="IPR002491">
    <property type="entry name" value="ABC_transptr_periplasmic_BD"/>
</dbReference>
<evidence type="ECO:0000256" key="1">
    <source>
        <dbReference type="ARBA" id="ARBA00008814"/>
    </source>
</evidence>
<protein>
    <submittedName>
        <fullName evidence="4">ABC transporter substrate-binding protein</fullName>
    </submittedName>
</protein>
<keyword evidence="2" id="KW-0732">Signal</keyword>
<proteinExistence type="inferred from homology"/>
<evidence type="ECO:0000256" key="2">
    <source>
        <dbReference type="ARBA" id="ARBA00022729"/>
    </source>
</evidence>
<accession>A0ABS7KXR7</accession>
<dbReference type="Proteomes" id="UP001299068">
    <property type="component" value="Unassembled WGS sequence"/>
</dbReference>
<dbReference type="CDD" id="cd01143">
    <property type="entry name" value="YvrC"/>
    <property type="match status" value="1"/>
</dbReference>
<sequence>MKKFKGIKLLTIIASIFLFAAIFVGCTGTEKTMKDREGNQFNVPKKMDRIISTAPSNTEVLVSLGLGDKIIATDTYSKDVSGTNKDITRIDFMNPDAETIISLKPDIIIASGQNKVDGKDPFEAIKAAGIPVVYIPSSNSIQGIYDDIDFLAKLTGTENKGNEIVSDMKNEVEKIRKIGDTIKDKKSVYFEIGPEPSLYSFGKGTFLNEMIDIIGAKNIFSNENGWISPSAESVIEKNPDVILTNVNYIKDPVKKIEDRKGWDTINAVKNGDVYQIDTNSSSRPSQYIIKALKQMAKDIYPNEYKDQ</sequence>
<evidence type="ECO:0000259" key="3">
    <source>
        <dbReference type="PROSITE" id="PS50983"/>
    </source>
</evidence>
<comment type="similarity">
    <text evidence="1">Belongs to the bacterial solute-binding protein 8 family.</text>
</comment>
<dbReference type="InterPro" id="IPR054828">
    <property type="entry name" value="Vit_B12_bind_prot"/>
</dbReference>